<organism evidence="1 2">
    <name type="scientific">Rhabdobacter roseus</name>
    <dbReference type="NCBI Taxonomy" id="1655419"/>
    <lineage>
        <taxon>Bacteria</taxon>
        <taxon>Pseudomonadati</taxon>
        <taxon>Bacteroidota</taxon>
        <taxon>Cytophagia</taxon>
        <taxon>Cytophagales</taxon>
        <taxon>Cytophagaceae</taxon>
        <taxon>Rhabdobacter</taxon>
    </lineage>
</organism>
<dbReference type="EMBL" id="JACHGF010000004">
    <property type="protein sequence ID" value="MBB5285070.1"/>
    <property type="molecule type" value="Genomic_DNA"/>
</dbReference>
<dbReference type="InterPro" id="IPR032710">
    <property type="entry name" value="NTF2-like_dom_sf"/>
</dbReference>
<keyword evidence="1" id="KW-0413">Isomerase</keyword>
<dbReference type="InterPro" id="IPR009959">
    <property type="entry name" value="Cyclase_SnoaL-like"/>
</dbReference>
<keyword evidence="2" id="KW-1185">Reference proteome</keyword>
<dbReference type="SUPFAM" id="SSF54427">
    <property type="entry name" value="NTF2-like"/>
    <property type="match status" value="1"/>
</dbReference>
<gene>
    <name evidence="1" type="ORF">HNQ92_003218</name>
</gene>
<dbReference type="PANTHER" id="PTHR38436:SF1">
    <property type="entry name" value="ESTER CYCLASE"/>
    <property type="match status" value="1"/>
</dbReference>
<sequence length="148" mass="15930">MSFTPEQNNAVCIEFFESAWNEGNVREDLLSEDAVDHSQVGGKTVSEPGAGSFKHIVGMFRHAMPDVKLTIEDEIYTADKVVHRWRLNGTDTGGVMGMPPSGKSLTLTGTTTVRLQDGKIAERWANVDELGLLQQLGVVPPPPGAPGA</sequence>
<proteinExistence type="predicted"/>
<comment type="caution">
    <text evidence="1">The sequence shown here is derived from an EMBL/GenBank/DDBJ whole genome shotgun (WGS) entry which is preliminary data.</text>
</comment>
<dbReference type="GO" id="GO:0030638">
    <property type="term" value="P:polyketide metabolic process"/>
    <property type="evidence" value="ECO:0007669"/>
    <property type="project" value="InterPro"/>
</dbReference>
<evidence type="ECO:0000313" key="1">
    <source>
        <dbReference type="EMBL" id="MBB5285070.1"/>
    </source>
</evidence>
<evidence type="ECO:0000313" key="2">
    <source>
        <dbReference type="Proteomes" id="UP000557307"/>
    </source>
</evidence>
<dbReference type="Pfam" id="PF07366">
    <property type="entry name" value="SnoaL"/>
    <property type="match status" value="1"/>
</dbReference>
<reference evidence="1 2" key="1">
    <citation type="submission" date="2020-08" db="EMBL/GenBank/DDBJ databases">
        <title>Genomic Encyclopedia of Type Strains, Phase IV (KMG-IV): sequencing the most valuable type-strain genomes for metagenomic binning, comparative biology and taxonomic classification.</title>
        <authorList>
            <person name="Goeker M."/>
        </authorList>
    </citation>
    <scope>NUCLEOTIDE SEQUENCE [LARGE SCALE GENOMIC DNA]</scope>
    <source>
        <strain evidence="1 2">DSM 105074</strain>
    </source>
</reference>
<protein>
    <submittedName>
        <fullName evidence="1">Steroid delta-isomerase-like uncharacterized protein</fullName>
    </submittedName>
</protein>
<dbReference type="AlphaFoldDB" id="A0A840TYV1"/>
<dbReference type="Gene3D" id="3.10.450.50">
    <property type="match status" value="1"/>
</dbReference>
<dbReference type="PANTHER" id="PTHR38436">
    <property type="entry name" value="POLYKETIDE CYCLASE SNOAL-LIKE DOMAIN"/>
    <property type="match status" value="1"/>
</dbReference>
<dbReference type="Proteomes" id="UP000557307">
    <property type="component" value="Unassembled WGS sequence"/>
</dbReference>
<accession>A0A840TYV1</accession>
<name>A0A840TYV1_9BACT</name>
<dbReference type="GO" id="GO:0016853">
    <property type="term" value="F:isomerase activity"/>
    <property type="evidence" value="ECO:0007669"/>
    <property type="project" value="UniProtKB-KW"/>
</dbReference>
<dbReference type="RefSeq" id="WP_184175006.1">
    <property type="nucleotide sequence ID" value="NZ_JACHGF010000004.1"/>
</dbReference>